<feature type="compositionally biased region" description="Polar residues" evidence="1">
    <location>
        <begin position="110"/>
        <end position="124"/>
    </location>
</feature>
<dbReference type="Proteomes" id="UP000663833">
    <property type="component" value="Unassembled WGS sequence"/>
</dbReference>
<evidence type="ECO:0000313" key="5">
    <source>
        <dbReference type="Proteomes" id="UP000663833"/>
    </source>
</evidence>
<organism evidence="3 5">
    <name type="scientific">Rotaria socialis</name>
    <dbReference type="NCBI Taxonomy" id="392032"/>
    <lineage>
        <taxon>Eukaryota</taxon>
        <taxon>Metazoa</taxon>
        <taxon>Spiralia</taxon>
        <taxon>Gnathifera</taxon>
        <taxon>Rotifera</taxon>
        <taxon>Eurotatoria</taxon>
        <taxon>Bdelloidea</taxon>
        <taxon>Philodinida</taxon>
        <taxon>Philodinidae</taxon>
        <taxon>Rotaria</taxon>
    </lineage>
</organism>
<dbReference type="EMBL" id="CAJNYD010000050">
    <property type="protein sequence ID" value="CAF3195514.1"/>
    <property type="molecule type" value="Genomic_DNA"/>
</dbReference>
<dbReference type="AlphaFoldDB" id="A0A817Q7U5"/>
<feature type="compositionally biased region" description="Polar residues" evidence="1">
    <location>
        <begin position="1"/>
        <end position="17"/>
    </location>
</feature>
<protein>
    <submittedName>
        <fullName evidence="3">Uncharacterized protein</fullName>
    </submittedName>
</protein>
<comment type="caution">
    <text evidence="3">The sequence shown here is derived from an EMBL/GenBank/DDBJ whole genome shotgun (WGS) entry which is preliminary data.</text>
</comment>
<evidence type="ECO:0000313" key="3">
    <source>
        <dbReference type="EMBL" id="CAF3195514.1"/>
    </source>
</evidence>
<feature type="compositionally biased region" description="Basic and acidic residues" evidence="1">
    <location>
        <begin position="152"/>
        <end position="165"/>
    </location>
</feature>
<name>A0A817Q7U5_9BILA</name>
<dbReference type="EMBL" id="CAJNXB010001163">
    <property type="protein sequence ID" value="CAF3140635.1"/>
    <property type="molecule type" value="Genomic_DNA"/>
</dbReference>
<proteinExistence type="predicted"/>
<evidence type="ECO:0000313" key="2">
    <source>
        <dbReference type="EMBL" id="CAF3140635.1"/>
    </source>
</evidence>
<dbReference type="OrthoDB" id="10261083at2759"/>
<dbReference type="EMBL" id="CAJOBO010000724">
    <property type="protein sequence ID" value="CAF4279089.1"/>
    <property type="molecule type" value="Genomic_DNA"/>
</dbReference>
<feature type="compositionally biased region" description="Polar residues" evidence="1">
    <location>
        <begin position="85"/>
        <end position="98"/>
    </location>
</feature>
<dbReference type="Proteomes" id="UP000663825">
    <property type="component" value="Unassembled WGS sequence"/>
</dbReference>
<accession>A0A817Q7U5</accession>
<feature type="compositionally biased region" description="Polar residues" evidence="1">
    <location>
        <begin position="239"/>
        <end position="253"/>
    </location>
</feature>
<evidence type="ECO:0000313" key="4">
    <source>
        <dbReference type="EMBL" id="CAF4279089.1"/>
    </source>
</evidence>
<feature type="compositionally biased region" description="Polar residues" evidence="1">
    <location>
        <begin position="218"/>
        <end position="229"/>
    </location>
</feature>
<sequence>MSTTTYQNNHTSTSFSRRNVKRSPTVIETNNIRSNIPLKDGHSINPTPPKRESLPRNSTDAKLSFIVEDSARSMSRDRPNACERASTQPTRQTYTHSNPPRELQRDKKLVQNNRLHQRISSAPDETSYREFPRSKSTKKKTSSANVALASRSHHDGDDDDYDKKNTHSIRSNYVLKRNEQQIESLKDRLKEQEKFKVPELVQKQRSAILLCHDLSPRSMQTSSPISANNPVEIRGSPIIRSNNSNGSSPADTKVLNSLRSSQSSDNVEADMVDSFQLLAVLAEMNLQNECSPGEVSTQTQSTSTFDASRYEYVAPSLIETGTFKLSPRTINVAKELAAKKDIRKNYLLEMRSSANARIPKLLTTIVSDNNNTMGGTSTDAESCLSFKLNSTGMIKKQTSIDEYDEPLQPMINNDSMHLCYDATLERFYDPKMGIYYDLI</sequence>
<feature type="region of interest" description="Disordered" evidence="1">
    <location>
        <begin position="35"/>
        <end position="165"/>
    </location>
</feature>
<feature type="region of interest" description="Disordered" evidence="1">
    <location>
        <begin position="1"/>
        <end position="23"/>
    </location>
</feature>
<dbReference type="Proteomes" id="UP000663851">
    <property type="component" value="Unassembled WGS sequence"/>
</dbReference>
<evidence type="ECO:0000256" key="1">
    <source>
        <dbReference type="SAM" id="MobiDB-lite"/>
    </source>
</evidence>
<feature type="region of interest" description="Disordered" evidence="1">
    <location>
        <begin position="218"/>
        <end position="253"/>
    </location>
</feature>
<feature type="compositionally biased region" description="Basic and acidic residues" evidence="1">
    <location>
        <begin position="69"/>
        <end position="81"/>
    </location>
</feature>
<reference evidence="3" key="1">
    <citation type="submission" date="2021-02" db="EMBL/GenBank/DDBJ databases">
        <authorList>
            <person name="Nowell W R."/>
        </authorList>
    </citation>
    <scope>NUCLEOTIDE SEQUENCE</scope>
</reference>
<gene>
    <name evidence="4" type="ORF">HFQ381_LOCUS12166</name>
    <name evidence="3" type="ORF">LUA448_LOCUS1880</name>
    <name evidence="2" type="ORF">TIS948_LOCUS9136</name>
</gene>